<evidence type="ECO:0000313" key="2">
    <source>
        <dbReference type="EMBL" id="OJT08450.1"/>
    </source>
</evidence>
<gene>
    <name evidence="2" type="ORF">TRAPUB_633</name>
</gene>
<sequence>MSTVRGSGPKRGQESEASEEMHGQARDGNERAAESSEQQAQEQAPVSAGSVVWLRVRTWKDAPTPRCFDREIRYLASDHAIGQSTEVNNAML</sequence>
<evidence type="ECO:0000313" key="3">
    <source>
        <dbReference type="Proteomes" id="UP000184267"/>
    </source>
</evidence>
<protein>
    <submittedName>
        <fullName evidence="2">Uncharacterized protein</fullName>
    </submittedName>
</protein>
<proteinExistence type="predicted"/>
<feature type="region of interest" description="Disordered" evidence="1">
    <location>
        <begin position="1"/>
        <end position="48"/>
    </location>
</feature>
<dbReference type="Proteomes" id="UP000184267">
    <property type="component" value="Unassembled WGS sequence"/>
</dbReference>
<comment type="caution">
    <text evidence="2">The sequence shown here is derived from an EMBL/GenBank/DDBJ whole genome shotgun (WGS) entry which is preliminary data.</text>
</comment>
<accession>A0A1M2VLL7</accession>
<feature type="compositionally biased region" description="Low complexity" evidence="1">
    <location>
        <begin position="35"/>
        <end position="44"/>
    </location>
</feature>
<reference evidence="2 3" key="1">
    <citation type="submission" date="2016-10" db="EMBL/GenBank/DDBJ databases">
        <title>Genome sequence of the basidiomycete white-rot fungus Trametes pubescens.</title>
        <authorList>
            <person name="Makela M.R."/>
            <person name="Granchi Z."/>
            <person name="Peng M."/>
            <person name="De Vries R.P."/>
            <person name="Grigoriev I."/>
            <person name="Riley R."/>
            <person name="Hilden K."/>
        </authorList>
    </citation>
    <scope>NUCLEOTIDE SEQUENCE [LARGE SCALE GENOMIC DNA]</scope>
    <source>
        <strain evidence="2 3">FBCC735</strain>
    </source>
</reference>
<dbReference type="EMBL" id="MNAD01001042">
    <property type="protein sequence ID" value="OJT08450.1"/>
    <property type="molecule type" value="Genomic_DNA"/>
</dbReference>
<name>A0A1M2VLL7_TRAPU</name>
<evidence type="ECO:0000256" key="1">
    <source>
        <dbReference type="SAM" id="MobiDB-lite"/>
    </source>
</evidence>
<organism evidence="2 3">
    <name type="scientific">Trametes pubescens</name>
    <name type="common">White-rot fungus</name>
    <dbReference type="NCBI Taxonomy" id="154538"/>
    <lineage>
        <taxon>Eukaryota</taxon>
        <taxon>Fungi</taxon>
        <taxon>Dikarya</taxon>
        <taxon>Basidiomycota</taxon>
        <taxon>Agaricomycotina</taxon>
        <taxon>Agaricomycetes</taxon>
        <taxon>Polyporales</taxon>
        <taxon>Polyporaceae</taxon>
        <taxon>Trametes</taxon>
    </lineage>
</organism>
<feature type="compositionally biased region" description="Basic and acidic residues" evidence="1">
    <location>
        <begin position="11"/>
        <end position="34"/>
    </location>
</feature>
<dbReference type="AlphaFoldDB" id="A0A1M2VLL7"/>
<keyword evidence="3" id="KW-1185">Reference proteome</keyword>